<evidence type="ECO:0000256" key="3">
    <source>
        <dbReference type="ARBA" id="ARBA00011881"/>
    </source>
</evidence>
<protein>
    <submittedName>
        <fullName evidence="6">Threonine aldolase family protein</fullName>
    </submittedName>
</protein>
<dbReference type="Pfam" id="PF01212">
    <property type="entry name" value="Beta_elim_lyase"/>
    <property type="match status" value="1"/>
</dbReference>
<dbReference type="InterPro" id="IPR015424">
    <property type="entry name" value="PyrdxlP-dep_Trfase"/>
</dbReference>
<keyword evidence="4" id="KW-0663">Pyridoxal phosphate</keyword>
<evidence type="ECO:0000256" key="4">
    <source>
        <dbReference type="ARBA" id="ARBA00022898"/>
    </source>
</evidence>
<comment type="similarity">
    <text evidence="2">Belongs to the threonine aldolase family.</text>
</comment>
<dbReference type="Gene3D" id="3.90.1150.10">
    <property type="entry name" value="Aspartate Aminotransferase, domain 1"/>
    <property type="match status" value="1"/>
</dbReference>
<dbReference type="PANTHER" id="PTHR48097:SF5">
    <property type="entry name" value="LOW SPECIFICITY L-THREONINE ALDOLASE"/>
    <property type="match status" value="1"/>
</dbReference>
<dbReference type="RefSeq" id="WP_077411436.1">
    <property type="nucleotide sequence ID" value="NZ_JBHRTS010000003.1"/>
</dbReference>
<dbReference type="InterPro" id="IPR001597">
    <property type="entry name" value="ArAA_b-elim_lyase/Thr_aldolase"/>
</dbReference>
<dbReference type="PANTHER" id="PTHR48097">
    <property type="entry name" value="L-THREONINE ALDOLASE-RELATED"/>
    <property type="match status" value="1"/>
</dbReference>
<gene>
    <name evidence="6" type="ORF">ACFODZ_05880</name>
</gene>
<accession>A0ABV7JC16</accession>
<sequence length="349" mass="39092">MNFRSDNEAPIDQHILQAIIDANQGSEESYGYDRYSEQFTEQCQALFETWCEVLPLATGTAANSIAMTLSCPPYGAILCHEDAHLNRDECGAPEFFTGGAKLIPMPGEHGKIDLDNLDEFLAGTGVHGEHESLPCTISITQCTESGTVYTLQELKRLKAIKEKYGLALHMDGARFANALVTLDCSPAEMTWQSGIDMLSFGATKNGAMMAEALLIFNTAYIREIKRLRKRSGHLISKMRFISAQLVRYLEDDLWLKLAKKANQQARLFTQETSQLVECLHPVEANEVFCRLPVVLIEQLKQQGFEFHVWPGHNDVIRLVFSHATRERDTKGLIAAIEAHQFRVNQQSTG</sequence>
<dbReference type="Proteomes" id="UP001595533">
    <property type="component" value="Unassembled WGS sequence"/>
</dbReference>
<evidence type="ECO:0000256" key="2">
    <source>
        <dbReference type="ARBA" id="ARBA00006966"/>
    </source>
</evidence>
<comment type="subunit">
    <text evidence="3">Homotetramer.</text>
</comment>
<dbReference type="InterPro" id="IPR015422">
    <property type="entry name" value="PyrdxlP-dep_Trfase_small"/>
</dbReference>
<evidence type="ECO:0000256" key="1">
    <source>
        <dbReference type="ARBA" id="ARBA00001933"/>
    </source>
</evidence>
<evidence type="ECO:0000313" key="7">
    <source>
        <dbReference type="Proteomes" id="UP001595533"/>
    </source>
</evidence>
<comment type="caution">
    <text evidence="6">The sequence shown here is derived from an EMBL/GenBank/DDBJ whole genome shotgun (WGS) entry which is preliminary data.</text>
</comment>
<comment type="cofactor">
    <cofactor evidence="1">
        <name>pyridoxal 5'-phosphate</name>
        <dbReference type="ChEBI" id="CHEBI:597326"/>
    </cofactor>
</comment>
<organism evidence="6 7">
    <name type="scientific">Marinicella sediminis</name>
    <dbReference type="NCBI Taxonomy" id="1792834"/>
    <lineage>
        <taxon>Bacteria</taxon>
        <taxon>Pseudomonadati</taxon>
        <taxon>Pseudomonadota</taxon>
        <taxon>Gammaproteobacteria</taxon>
        <taxon>Lysobacterales</taxon>
        <taxon>Marinicellaceae</taxon>
        <taxon>Marinicella</taxon>
    </lineage>
</organism>
<dbReference type="EMBL" id="JBHRTS010000003">
    <property type="protein sequence ID" value="MFC3193763.1"/>
    <property type="molecule type" value="Genomic_DNA"/>
</dbReference>
<evidence type="ECO:0000259" key="5">
    <source>
        <dbReference type="Pfam" id="PF01212"/>
    </source>
</evidence>
<keyword evidence="7" id="KW-1185">Reference proteome</keyword>
<name>A0ABV7JC16_9GAMM</name>
<feature type="domain" description="Aromatic amino acid beta-eliminating lyase/threonine aldolase" evidence="5">
    <location>
        <begin position="2"/>
        <end position="288"/>
    </location>
</feature>
<evidence type="ECO:0000313" key="6">
    <source>
        <dbReference type="EMBL" id="MFC3193763.1"/>
    </source>
</evidence>
<proteinExistence type="inferred from homology"/>
<dbReference type="SUPFAM" id="SSF53383">
    <property type="entry name" value="PLP-dependent transferases"/>
    <property type="match status" value="1"/>
</dbReference>
<dbReference type="InterPro" id="IPR015421">
    <property type="entry name" value="PyrdxlP-dep_Trfase_major"/>
</dbReference>
<reference evidence="7" key="1">
    <citation type="journal article" date="2019" name="Int. J. Syst. Evol. Microbiol.">
        <title>The Global Catalogue of Microorganisms (GCM) 10K type strain sequencing project: providing services to taxonomists for standard genome sequencing and annotation.</title>
        <authorList>
            <consortium name="The Broad Institute Genomics Platform"/>
            <consortium name="The Broad Institute Genome Sequencing Center for Infectious Disease"/>
            <person name="Wu L."/>
            <person name="Ma J."/>
        </authorList>
    </citation>
    <scope>NUCLEOTIDE SEQUENCE [LARGE SCALE GENOMIC DNA]</scope>
    <source>
        <strain evidence="7">KCTC 42953</strain>
    </source>
</reference>
<dbReference type="Gene3D" id="3.40.640.10">
    <property type="entry name" value="Type I PLP-dependent aspartate aminotransferase-like (Major domain)"/>
    <property type="match status" value="1"/>
</dbReference>